<keyword evidence="1" id="KW-0812">Transmembrane</keyword>
<organism evidence="2">
    <name type="scientific">marine metagenome</name>
    <dbReference type="NCBI Taxonomy" id="408172"/>
    <lineage>
        <taxon>unclassified sequences</taxon>
        <taxon>metagenomes</taxon>
        <taxon>ecological metagenomes</taxon>
    </lineage>
</organism>
<feature type="non-terminal residue" evidence="2">
    <location>
        <position position="68"/>
    </location>
</feature>
<accession>A0A382WTN4</accession>
<keyword evidence="1" id="KW-0472">Membrane</keyword>
<evidence type="ECO:0000256" key="1">
    <source>
        <dbReference type="SAM" id="Phobius"/>
    </source>
</evidence>
<evidence type="ECO:0000313" key="2">
    <source>
        <dbReference type="EMBL" id="SVD62207.1"/>
    </source>
</evidence>
<sequence>MLIVGLAALFIGVSKAGLGGGLGMLTTPLCVTAFGMLGESPQFAIGFLLPLLILGDAASLYHYWHDWR</sequence>
<feature type="transmembrane region" description="Helical" evidence="1">
    <location>
        <begin position="43"/>
        <end position="64"/>
    </location>
</feature>
<keyword evidence="1" id="KW-1133">Transmembrane helix</keyword>
<dbReference type="EMBL" id="UINC01162448">
    <property type="protein sequence ID" value="SVD62207.1"/>
    <property type="molecule type" value="Genomic_DNA"/>
</dbReference>
<reference evidence="2" key="1">
    <citation type="submission" date="2018-05" db="EMBL/GenBank/DDBJ databases">
        <authorList>
            <person name="Lanie J.A."/>
            <person name="Ng W.-L."/>
            <person name="Kazmierczak K.M."/>
            <person name="Andrzejewski T.M."/>
            <person name="Davidsen T.M."/>
            <person name="Wayne K.J."/>
            <person name="Tettelin H."/>
            <person name="Glass J.I."/>
            <person name="Rusch D."/>
            <person name="Podicherti R."/>
            <person name="Tsui H.-C.T."/>
            <person name="Winkler M.E."/>
        </authorList>
    </citation>
    <scope>NUCLEOTIDE SEQUENCE</scope>
</reference>
<gene>
    <name evidence="2" type="ORF">METZ01_LOCUS415061</name>
</gene>
<protein>
    <submittedName>
        <fullName evidence="2">Uncharacterized protein</fullName>
    </submittedName>
</protein>
<proteinExistence type="predicted"/>
<dbReference type="AlphaFoldDB" id="A0A382WTN4"/>
<name>A0A382WTN4_9ZZZZ</name>